<name>A0A8J3KNM8_9ACTN</name>
<feature type="region of interest" description="Disordered" evidence="1">
    <location>
        <begin position="1"/>
        <end position="26"/>
    </location>
</feature>
<evidence type="ECO:0000313" key="2">
    <source>
        <dbReference type="EMBL" id="GIG06282.1"/>
    </source>
</evidence>
<evidence type="ECO:0000256" key="1">
    <source>
        <dbReference type="SAM" id="MobiDB-lite"/>
    </source>
</evidence>
<reference evidence="2 3" key="1">
    <citation type="submission" date="2021-01" db="EMBL/GenBank/DDBJ databases">
        <title>Whole genome shotgun sequence of Catellatospora coxensis NBRC 107359.</title>
        <authorList>
            <person name="Komaki H."/>
            <person name="Tamura T."/>
        </authorList>
    </citation>
    <scope>NUCLEOTIDE SEQUENCE [LARGE SCALE GENOMIC DNA]</scope>
    <source>
        <strain evidence="2 3">NBRC 107359</strain>
    </source>
</reference>
<feature type="compositionally biased region" description="Basic and acidic residues" evidence="1">
    <location>
        <begin position="127"/>
        <end position="139"/>
    </location>
</feature>
<accession>A0A8J3KNM8</accession>
<feature type="compositionally biased region" description="Basic and acidic residues" evidence="1">
    <location>
        <begin position="1"/>
        <end position="11"/>
    </location>
</feature>
<keyword evidence="3" id="KW-1185">Reference proteome</keyword>
<feature type="region of interest" description="Disordered" evidence="1">
    <location>
        <begin position="172"/>
        <end position="199"/>
    </location>
</feature>
<proteinExistence type="predicted"/>
<evidence type="ECO:0000313" key="3">
    <source>
        <dbReference type="Proteomes" id="UP000630887"/>
    </source>
</evidence>
<feature type="compositionally biased region" description="Basic and acidic residues" evidence="1">
    <location>
        <begin position="228"/>
        <end position="238"/>
    </location>
</feature>
<protein>
    <submittedName>
        <fullName evidence="2">Uncharacterized protein</fullName>
    </submittedName>
</protein>
<organism evidence="2 3">
    <name type="scientific">Catellatospora coxensis</name>
    <dbReference type="NCBI Taxonomy" id="310354"/>
    <lineage>
        <taxon>Bacteria</taxon>
        <taxon>Bacillati</taxon>
        <taxon>Actinomycetota</taxon>
        <taxon>Actinomycetes</taxon>
        <taxon>Micromonosporales</taxon>
        <taxon>Micromonosporaceae</taxon>
        <taxon>Catellatospora</taxon>
    </lineage>
</organism>
<comment type="caution">
    <text evidence="2">The sequence shown here is derived from an EMBL/GenBank/DDBJ whole genome shotgun (WGS) entry which is preliminary data.</text>
</comment>
<sequence length="656" mass="70921">MYFPRFAEHPEGSALPMPATEHENPLGIGDLTAALERTEAERPGLTLFGPRPTPGGESSIGPSFDLDALRLPAIDEHGDRGNPPSELLLPAWTDERGPEIGRFDDGPGSLQEASAVVHGLQVRIGDLERDPADHPDSLRLADLSPLDPPDVHRSPLDEHDGVGLAAHVEMPPLTQTGELGPGAGPFDGGRESSEDGPLVVGPHGDPHLLVADAGMEMERPRFTPRSTQRGDTERRAERAAAAASARPPEKAVVDPGAGVWNADPTISRASDVIRGPRLAKPITSIEEPLGSPKLLEIPESQVLEVHAVSRSVGFDPAMHATESAVQAVFELSEHYCRMLESRTLRLEKLITRVHEVMKQWGYLHHVEELGELTPAEPYDCLKTLETVLTESGLVAKIKSWPRDLDRWLESMSIAVDRAERVRPEVKIAPGVDGSVDGRMPTSLKSSVEVSDSIGVMWGAHNRIEVTHMCVVEHPVIEVAELVRMAADGPVFNWSAWELRRPPADGEVQVKSSPLHPGYFANIWNCTGVTLGNHNDLDLTYLYRMSSCRVNLLPLLRDPRISAELALCADESPENAEHAAAARSGLQETVATVVGAMDLSNLVSEQEIAAHAARMRLPRVRGRGSTIAISHGAGVAIGTDLSVTSGTRFKVGRPRVT</sequence>
<dbReference type="RefSeq" id="WP_203692654.1">
    <property type="nucleotide sequence ID" value="NZ_BAAALC010000015.1"/>
</dbReference>
<feature type="region of interest" description="Disordered" evidence="1">
    <location>
        <begin position="127"/>
        <end position="153"/>
    </location>
</feature>
<gene>
    <name evidence="2" type="ORF">Cco03nite_29820</name>
</gene>
<dbReference type="AlphaFoldDB" id="A0A8J3KNM8"/>
<dbReference type="Proteomes" id="UP000630887">
    <property type="component" value="Unassembled WGS sequence"/>
</dbReference>
<feature type="region of interest" description="Disordered" evidence="1">
    <location>
        <begin position="219"/>
        <end position="258"/>
    </location>
</feature>
<dbReference type="EMBL" id="BONI01000021">
    <property type="protein sequence ID" value="GIG06282.1"/>
    <property type="molecule type" value="Genomic_DNA"/>
</dbReference>